<dbReference type="EMBL" id="LDJL01000017">
    <property type="protein sequence ID" value="KRG68009.1"/>
    <property type="molecule type" value="Genomic_DNA"/>
</dbReference>
<name>A0A0R0CE40_9GAMM</name>
<evidence type="ECO:0000313" key="1">
    <source>
        <dbReference type="EMBL" id="KRG68009.1"/>
    </source>
</evidence>
<evidence type="ECO:0000313" key="2">
    <source>
        <dbReference type="Proteomes" id="UP000052052"/>
    </source>
</evidence>
<dbReference type="OrthoDB" id="5985218at2"/>
<dbReference type="PATRIC" id="fig|344882.3.peg.1309"/>
<gene>
    <name evidence="1" type="ORF">ABB29_14610</name>
</gene>
<dbReference type="Pfam" id="PF12977">
    <property type="entry name" value="DUF3861"/>
    <property type="match status" value="1"/>
</dbReference>
<organism evidence="1 2">
    <name type="scientific">Pseudoxanthomonas dokdonensis</name>
    <dbReference type="NCBI Taxonomy" id="344882"/>
    <lineage>
        <taxon>Bacteria</taxon>
        <taxon>Pseudomonadati</taxon>
        <taxon>Pseudomonadota</taxon>
        <taxon>Gammaproteobacteria</taxon>
        <taxon>Lysobacterales</taxon>
        <taxon>Lysobacteraceae</taxon>
        <taxon>Pseudoxanthomonas</taxon>
    </lineage>
</organism>
<dbReference type="RefSeq" id="WP_057660354.1">
    <property type="nucleotide sequence ID" value="NZ_LDJL01000017.1"/>
</dbReference>
<evidence type="ECO:0008006" key="3">
    <source>
        <dbReference type="Google" id="ProtNLM"/>
    </source>
</evidence>
<dbReference type="InterPro" id="IPR038194">
    <property type="entry name" value="DUF3861_sf"/>
</dbReference>
<dbReference type="InterPro" id="IPR024476">
    <property type="entry name" value="DUF3861"/>
</dbReference>
<dbReference type="Gene3D" id="3.10.20.850">
    <property type="entry name" value="Protein of unknown function DUF3861"/>
    <property type="match status" value="1"/>
</dbReference>
<protein>
    <recommendedName>
        <fullName evidence="3">DUF3861 domain-containing protein</fullName>
    </recommendedName>
</protein>
<reference evidence="1 2" key="1">
    <citation type="submission" date="2015-05" db="EMBL/GenBank/DDBJ databases">
        <title>Genome sequencing and analysis of members of genus Stenotrophomonas.</title>
        <authorList>
            <person name="Patil P.P."/>
            <person name="Midha S."/>
            <person name="Patil P.B."/>
        </authorList>
    </citation>
    <scope>NUCLEOTIDE SEQUENCE [LARGE SCALE GENOMIC DNA]</scope>
    <source>
        <strain evidence="1 2">DSM 21858</strain>
    </source>
</reference>
<sequence>MSTLPRKPSRYRITVTPVETDGLPCSGRCSIEFDQACEQDWMRLLESNQRSRGLSGDERSALVVAVQLLQGLMHRHRQAQPDMFAKLRPQLDEFIRGLGLDATR</sequence>
<proteinExistence type="predicted"/>
<keyword evidence="2" id="KW-1185">Reference proteome</keyword>
<accession>A0A0R0CE40</accession>
<comment type="caution">
    <text evidence="1">The sequence shown here is derived from an EMBL/GenBank/DDBJ whole genome shotgun (WGS) entry which is preliminary data.</text>
</comment>
<dbReference type="Proteomes" id="UP000052052">
    <property type="component" value="Unassembled WGS sequence"/>
</dbReference>
<dbReference type="AlphaFoldDB" id="A0A0R0CE40"/>